<gene>
    <name evidence="1" type="ORF">EVG20_g5198</name>
</gene>
<dbReference type="AlphaFoldDB" id="A0A4Y9YW52"/>
<accession>A0A4Y9YW52</accession>
<protein>
    <submittedName>
        <fullName evidence="1">Uncharacterized protein</fullName>
    </submittedName>
</protein>
<evidence type="ECO:0000313" key="1">
    <source>
        <dbReference type="EMBL" id="TFY65893.1"/>
    </source>
</evidence>
<sequence>MDLPDFTVSRFLFESTERSGLRLPLGPPPSPDVQVTCFFPDLKTLEFIRVSPTRNTGSMSWLRLNAQDSGGSSFTLSAPQTPLQSPSDLFNKIPGSFYASPFVLSVRNVTHLLLSGDDEALWASDDIRERGSYTWMPFLEPLVSLTMLTCSLTNRNLESIFSSLSLEDPRGSGMHCCPLLSDIRLACRAPTNNETWHAILTCAKTRVRTGRPLQHAAINYHLKRRIRILSSELREQLQRHVEGQVTVTVEKFDDWVLWSGFPSVRVKATAPPFQDIEDLAVVEELQRKYGMHQAIWD</sequence>
<reference evidence="1 2" key="1">
    <citation type="submission" date="2019-02" db="EMBL/GenBank/DDBJ databases">
        <title>Genome sequencing of the rare red list fungi Dentipellis fragilis.</title>
        <authorList>
            <person name="Buettner E."/>
            <person name="Kellner H."/>
        </authorList>
    </citation>
    <scope>NUCLEOTIDE SEQUENCE [LARGE SCALE GENOMIC DNA]</scope>
    <source>
        <strain evidence="1 2">DSM 105465</strain>
    </source>
</reference>
<evidence type="ECO:0000313" key="2">
    <source>
        <dbReference type="Proteomes" id="UP000298327"/>
    </source>
</evidence>
<keyword evidence="2" id="KW-1185">Reference proteome</keyword>
<name>A0A4Y9YW52_9AGAM</name>
<proteinExistence type="predicted"/>
<organism evidence="1 2">
    <name type="scientific">Dentipellis fragilis</name>
    <dbReference type="NCBI Taxonomy" id="205917"/>
    <lineage>
        <taxon>Eukaryota</taxon>
        <taxon>Fungi</taxon>
        <taxon>Dikarya</taxon>
        <taxon>Basidiomycota</taxon>
        <taxon>Agaricomycotina</taxon>
        <taxon>Agaricomycetes</taxon>
        <taxon>Russulales</taxon>
        <taxon>Hericiaceae</taxon>
        <taxon>Dentipellis</taxon>
    </lineage>
</organism>
<dbReference type="EMBL" id="SEOQ01000298">
    <property type="protein sequence ID" value="TFY65893.1"/>
    <property type="molecule type" value="Genomic_DNA"/>
</dbReference>
<comment type="caution">
    <text evidence="1">The sequence shown here is derived from an EMBL/GenBank/DDBJ whole genome shotgun (WGS) entry which is preliminary data.</text>
</comment>
<dbReference type="Proteomes" id="UP000298327">
    <property type="component" value="Unassembled WGS sequence"/>
</dbReference>